<dbReference type="EMBL" id="JAGFNK010000089">
    <property type="protein sequence ID" value="KAI9508505.1"/>
    <property type="molecule type" value="Genomic_DNA"/>
</dbReference>
<proteinExistence type="predicted"/>
<comment type="caution">
    <text evidence="1">The sequence shown here is derived from an EMBL/GenBank/DDBJ whole genome shotgun (WGS) entry which is preliminary data.</text>
</comment>
<reference evidence="1" key="1">
    <citation type="submission" date="2021-03" db="EMBL/GenBank/DDBJ databases">
        <title>Evolutionary priming and transition to the ectomycorrhizal habit in an iconic lineage of mushroom-forming fungi: is preadaptation a requirement?</title>
        <authorList>
            <consortium name="DOE Joint Genome Institute"/>
            <person name="Looney B.P."/>
            <person name="Miyauchi S."/>
            <person name="Morin E."/>
            <person name="Drula E."/>
            <person name="Courty P.E."/>
            <person name="Chicoki N."/>
            <person name="Fauchery L."/>
            <person name="Kohler A."/>
            <person name="Kuo A."/>
            <person name="LaButti K."/>
            <person name="Pangilinan J."/>
            <person name="Lipzen A."/>
            <person name="Riley R."/>
            <person name="Andreopoulos W."/>
            <person name="He G."/>
            <person name="Johnson J."/>
            <person name="Barry K.W."/>
            <person name="Grigoriev I.V."/>
            <person name="Nagy L."/>
            <person name="Hibbett D."/>
            <person name="Henrissat B."/>
            <person name="Matheny P.B."/>
            <person name="Labbe J."/>
            <person name="Martin A.F."/>
        </authorList>
    </citation>
    <scope>NUCLEOTIDE SEQUENCE</scope>
    <source>
        <strain evidence="1">BPL698</strain>
    </source>
</reference>
<sequence>MREQSVSLEMDNSLDRVTAAAVGRNGFMPTQEWVTSWQQGLPLDPVMIVISELMPKPQEIQSSHKLNPTGAILDYLGHISLKHVLPNLPPLNLRRFIVSYRMSIPPQ</sequence>
<accession>A0ACC0U9X2</accession>
<evidence type="ECO:0000313" key="1">
    <source>
        <dbReference type="EMBL" id="KAI9508505.1"/>
    </source>
</evidence>
<organism evidence="1 2">
    <name type="scientific">Russula earlei</name>
    <dbReference type="NCBI Taxonomy" id="71964"/>
    <lineage>
        <taxon>Eukaryota</taxon>
        <taxon>Fungi</taxon>
        <taxon>Dikarya</taxon>
        <taxon>Basidiomycota</taxon>
        <taxon>Agaricomycotina</taxon>
        <taxon>Agaricomycetes</taxon>
        <taxon>Russulales</taxon>
        <taxon>Russulaceae</taxon>
        <taxon>Russula</taxon>
    </lineage>
</organism>
<protein>
    <submittedName>
        <fullName evidence="1">Uncharacterized protein</fullName>
    </submittedName>
</protein>
<dbReference type="Proteomes" id="UP001207468">
    <property type="component" value="Unassembled WGS sequence"/>
</dbReference>
<evidence type="ECO:0000313" key="2">
    <source>
        <dbReference type="Proteomes" id="UP001207468"/>
    </source>
</evidence>
<keyword evidence="2" id="KW-1185">Reference proteome</keyword>
<name>A0ACC0U9X2_9AGAM</name>
<gene>
    <name evidence="1" type="ORF">F5148DRAFT_1196168</name>
</gene>